<name>A0AAD9KGU1_9ANNE</name>
<proteinExistence type="predicted"/>
<gene>
    <name evidence="1" type="ORF">LSH36_3g11005</name>
</gene>
<sequence>MDHCYSHSIQREVDLIPIEPKDRGSDHSYSNNRENFQYKDHSYFQFAKKTPPIHHFRLTLYREKCDQSTPLVSLDHTYVRALQLCQIAAHSNTTGAANHSLMCKLCSSIISDSWEASTRSVKTTKDSHLLATDLCSLGSLCHTCASTELSVEVLSDHSYNQLDTNLPDTARLQLTPEKITSWSDHTYMTFV</sequence>
<protein>
    <submittedName>
        <fullName evidence="1">Uncharacterized protein</fullName>
    </submittedName>
</protein>
<evidence type="ECO:0000313" key="2">
    <source>
        <dbReference type="Proteomes" id="UP001208570"/>
    </source>
</evidence>
<accession>A0AAD9KGU1</accession>
<organism evidence="1 2">
    <name type="scientific">Paralvinella palmiformis</name>
    <dbReference type="NCBI Taxonomy" id="53620"/>
    <lineage>
        <taxon>Eukaryota</taxon>
        <taxon>Metazoa</taxon>
        <taxon>Spiralia</taxon>
        <taxon>Lophotrochozoa</taxon>
        <taxon>Annelida</taxon>
        <taxon>Polychaeta</taxon>
        <taxon>Sedentaria</taxon>
        <taxon>Canalipalpata</taxon>
        <taxon>Terebellida</taxon>
        <taxon>Terebelliformia</taxon>
        <taxon>Alvinellidae</taxon>
        <taxon>Paralvinella</taxon>
    </lineage>
</organism>
<reference evidence="1" key="1">
    <citation type="journal article" date="2023" name="Mol. Biol. Evol.">
        <title>Third-Generation Sequencing Reveals the Adaptive Role of the Epigenome in Three Deep-Sea Polychaetes.</title>
        <authorList>
            <person name="Perez M."/>
            <person name="Aroh O."/>
            <person name="Sun Y."/>
            <person name="Lan Y."/>
            <person name="Juniper S.K."/>
            <person name="Young C.R."/>
            <person name="Angers B."/>
            <person name="Qian P.Y."/>
        </authorList>
    </citation>
    <scope>NUCLEOTIDE SEQUENCE</scope>
    <source>
        <strain evidence="1">P08H-3</strain>
    </source>
</reference>
<comment type="caution">
    <text evidence="1">The sequence shown here is derived from an EMBL/GenBank/DDBJ whole genome shotgun (WGS) entry which is preliminary data.</text>
</comment>
<dbReference type="Proteomes" id="UP001208570">
    <property type="component" value="Unassembled WGS sequence"/>
</dbReference>
<dbReference type="EMBL" id="JAODUP010000003">
    <property type="protein sequence ID" value="KAK2170323.1"/>
    <property type="molecule type" value="Genomic_DNA"/>
</dbReference>
<dbReference type="AlphaFoldDB" id="A0AAD9KGU1"/>
<keyword evidence="2" id="KW-1185">Reference proteome</keyword>
<evidence type="ECO:0000313" key="1">
    <source>
        <dbReference type="EMBL" id="KAK2170323.1"/>
    </source>
</evidence>